<comment type="caution">
    <text evidence="1">The sequence shown here is derived from an EMBL/GenBank/DDBJ whole genome shotgun (WGS) entry which is preliminary data.</text>
</comment>
<dbReference type="AlphaFoldDB" id="A0A0F9DH82"/>
<dbReference type="EMBL" id="LAZR01028936">
    <property type="protein sequence ID" value="KKL61058.1"/>
    <property type="molecule type" value="Genomic_DNA"/>
</dbReference>
<protein>
    <submittedName>
        <fullName evidence="1">Uncharacterized protein</fullName>
    </submittedName>
</protein>
<proteinExistence type="predicted"/>
<name>A0A0F9DH82_9ZZZZ</name>
<evidence type="ECO:0000313" key="1">
    <source>
        <dbReference type="EMBL" id="KKL61058.1"/>
    </source>
</evidence>
<feature type="non-terminal residue" evidence="1">
    <location>
        <position position="72"/>
    </location>
</feature>
<gene>
    <name evidence="1" type="ORF">LCGC14_2199140</name>
</gene>
<organism evidence="1">
    <name type="scientific">marine sediment metagenome</name>
    <dbReference type="NCBI Taxonomy" id="412755"/>
    <lineage>
        <taxon>unclassified sequences</taxon>
        <taxon>metagenomes</taxon>
        <taxon>ecological metagenomes</taxon>
    </lineage>
</organism>
<reference evidence="1" key="1">
    <citation type="journal article" date="2015" name="Nature">
        <title>Complex archaea that bridge the gap between prokaryotes and eukaryotes.</title>
        <authorList>
            <person name="Spang A."/>
            <person name="Saw J.H."/>
            <person name="Jorgensen S.L."/>
            <person name="Zaremba-Niedzwiedzka K."/>
            <person name="Martijn J."/>
            <person name="Lind A.E."/>
            <person name="van Eijk R."/>
            <person name="Schleper C."/>
            <person name="Guy L."/>
            <person name="Ettema T.J."/>
        </authorList>
    </citation>
    <scope>NUCLEOTIDE SEQUENCE</scope>
</reference>
<accession>A0A0F9DH82</accession>
<sequence length="72" mass="7877">MTTSLISAEKELSRQLGDFWNSTTDGAGSTTTSVDSALKAKANDWIQDEPYMMLTEEPASTASIYDIRRVTA</sequence>